<dbReference type="EMBL" id="BMGZ01000003">
    <property type="protein sequence ID" value="GGI00167.1"/>
    <property type="molecule type" value="Genomic_DNA"/>
</dbReference>
<accession>A0A8J3ERT7</accession>
<protein>
    <submittedName>
        <fullName evidence="1">Uncharacterized protein</fullName>
    </submittedName>
</protein>
<proteinExistence type="predicted"/>
<organism evidence="1 3">
    <name type="scientific">Aquisalinus luteolus</name>
    <dbReference type="NCBI Taxonomy" id="1566827"/>
    <lineage>
        <taxon>Bacteria</taxon>
        <taxon>Pseudomonadati</taxon>
        <taxon>Pseudomonadota</taxon>
        <taxon>Alphaproteobacteria</taxon>
        <taxon>Parvularculales</taxon>
        <taxon>Parvularculaceae</taxon>
        <taxon>Aquisalinus</taxon>
    </lineage>
</organism>
<keyword evidence="4" id="KW-1185">Reference proteome</keyword>
<reference evidence="1" key="3">
    <citation type="submission" date="2020-09" db="EMBL/GenBank/DDBJ databases">
        <authorList>
            <person name="Sun Q."/>
            <person name="Zhou Y."/>
        </authorList>
    </citation>
    <scope>NUCLEOTIDE SEQUENCE</scope>
    <source>
        <strain evidence="1">CGMCC 1.14984</strain>
    </source>
</reference>
<evidence type="ECO:0000313" key="1">
    <source>
        <dbReference type="EMBL" id="GGI00167.1"/>
    </source>
</evidence>
<comment type="caution">
    <text evidence="1">The sequence shown here is derived from an EMBL/GenBank/DDBJ whole genome shotgun (WGS) entry which is preliminary data.</text>
</comment>
<dbReference type="AlphaFoldDB" id="A0A8J3ERT7"/>
<reference evidence="1" key="1">
    <citation type="journal article" date="2014" name="Int. J. Syst. Evol. Microbiol.">
        <title>Complete genome sequence of Corynebacterium casei LMG S-19264T (=DSM 44701T), isolated from a smear-ripened cheese.</title>
        <authorList>
            <consortium name="US DOE Joint Genome Institute (JGI-PGF)"/>
            <person name="Walter F."/>
            <person name="Albersmeier A."/>
            <person name="Kalinowski J."/>
            <person name="Ruckert C."/>
        </authorList>
    </citation>
    <scope>NUCLEOTIDE SEQUENCE</scope>
    <source>
        <strain evidence="1">CGMCC 1.14984</strain>
    </source>
</reference>
<dbReference type="EMBL" id="VCJR02000003">
    <property type="protein sequence ID" value="NHK29146.1"/>
    <property type="molecule type" value="Genomic_DNA"/>
</dbReference>
<dbReference type="Proteomes" id="UP000818603">
    <property type="component" value="Unassembled WGS sequence"/>
</dbReference>
<evidence type="ECO:0000313" key="2">
    <source>
        <dbReference type="EMBL" id="NHK29146.1"/>
    </source>
</evidence>
<evidence type="ECO:0000313" key="3">
    <source>
        <dbReference type="Proteomes" id="UP000621856"/>
    </source>
</evidence>
<reference evidence="2 4" key="2">
    <citation type="submission" date="2020-02" db="EMBL/GenBank/DDBJ databases">
        <title>Genome sequence of Parvularcula flava strain NH6-79.</title>
        <authorList>
            <person name="Abdul Karim M.H."/>
            <person name="Lam M.Q."/>
            <person name="Chen S.J."/>
            <person name="Yahya A."/>
            <person name="Shahir S."/>
            <person name="Shamsir M.S."/>
            <person name="Chong C.S."/>
        </authorList>
    </citation>
    <scope>NUCLEOTIDE SEQUENCE [LARGE SCALE GENOMIC DNA]</scope>
    <source>
        <strain evidence="2 4">NH6-79</strain>
    </source>
</reference>
<sequence length="61" mass="6868">MASDRKYNGIVVHSTIPNCAMVPRLELMFIDGELCQLMEDGWGEPFWLKVQSGEGQKDPAK</sequence>
<dbReference type="Proteomes" id="UP000621856">
    <property type="component" value="Unassembled WGS sequence"/>
</dbReference>
<dbReference type="RefSeq" id="WP_155141880.1">
    <property type="nucleotide sequence ID" value="NZ_BMGZ01000003.1"/>
</dbReference>
<evidence type="ECO:0000313" key="4">
    <source>
        <dbReference type="Proteomes" id="UP000818603"/>
    </source>
</evidence>
<gene>
    <name evidence="2" type="ORF">FF098_014595</name>
    <name evidence="1" type="ORF">GCM10011355_27820</name>
</gene>
<name>A0A8J3ERT7_9PROT</name>